<comment type="subunit">
    <text evidence="5 14">Monomer.</text>
</comment>
<dbReference type="PROSITE" id="PS00111">
    <property type="entry name" value="PGLYCERATE_KINASE"/>
    <property type="match status" value="1"/>
</dbReference>
<evidence type="ECO:0000256" key="9">
    <source>
        <dbReference type="ARBA" id="ARBA00022679"/>
    </source>
</evidence>
<dbReference type="RefSeq" id="WP_075474288.1">
    <property type="nucleotide sequence ID" value="NZ_CP011299.1"/>
</dbReference>
<keyword evidence="12 14" id="KW-0067">ATP-binding</keyword>
<evidence type="ECO:0000256" key="7">
    <source>
        <dbReference type="ARBA" id="ARBA00016471"/>
    </source>
</evidence>
<evidence type="ECO:0000256" key="1">
    <source>
        <dbReference type="ARBA" id="ARBA00000642"/>
    </source>
</evidence>
<dbReference type="PANTHER" id="PTHR11406:SF23">
    <property type="entry name" value="PHOSPHOGLYCERATE KINASE 1, CHLOROPLASTIC-RELATED"/>
    <property type="match status" value="1"/>
</dbReference>
<evidence type="ECO:0000256" key="6">
    <source>
        <dbReference type="ARBA" id="ARBA00013061"/>
    </source>
</evidence>
<dbReference type="InterPro" id="IPR015911">
    <property type="entry name" value="Phosphoglycerate_kinase_CS"/>
</dbReference>
<feature type="binding site" evidence="14">
    <location>
        <position position="147"/>
    </location>
    <ligand>
        <name>substrate</name>
    </ligand>
</feature>
<dbReference type="Pfam" id="PF00162">
    <property type="entry name" value="PGK"/>
    <property type="match status" value="1"/>
</dbReference>
<dbReference type="GO" id="GO:0004618">
    <property type="term" value="F:phosphoglycerate kinase activity"/>
    <property type="evidence" value="ECO:0007669"/>
    <property type="project" value="UniProtKB-UniRule"/>
</dbReference>
<proteinExistence type="inferred from homology"/>
<accession>A0A172WE18</accession>
<dbReference type="HAMAP" id="MF_00145">
    <property type="entry name" value="Phosphoglyc_kinase"/>
    <property type="match status" value="1"/>
</dbReference>
<feature type="binding site" evidence="14 16">
    <location>
        <begin position="341"/>
        <end position="344"/>
    </location>
    <ligand>
        <name>ATP</name>
        <dbReference type="ChEBI" id="CHEBI:30616"/>
    </ligand>
</feature>
<evidence type="ECO:0000313" key="19">
    <source>
        <dbReference type="Proteomes" id="UP000077654"/>
    </source>
</evidence>
<evidence type="ECO:0000256" key="16">
    <source>
        <dbReference type="PIRSR" id="PIRSR000724-2"/>
    </source>
</evidence>
<sequence>MSTIKITDLKLLNKRVLIRSDLNVPIKNKKIISYARIHASLPTIELALKENAKVIITSHLGRPIEGVYNSELSLRPIYEYFKKKFNNTKVHFLKNYLHGIEICSGELAILENVRFNKGEIENDTHLSKKYASLCDIFVMDAFGSLHRNESSTYGLSKYSKIACVGLLLESELKTLNNILKNPKKPMVTIVGGAKVSTKFNILKTLAKISDTLIVGGGIANTFIAIDNNVGRSLHEPNFINQAKSLRDNYNIFIPTDSLVSTTFNENSIGVNKEVSNIEENEEIMDFGKNTIKNMILILKNAKTIFWNGPVGVFEFKNFQQGTKTLAETIAKNNNAFSIAGGGDTLSVIETLNIKNKISYVSTGGGSLLKILEQKKLPIMKLLERRI</sequence>
<feature type="binding site" evidence="14">
    <location>
        <position position="36"/>
    </location>
    <ligand>
        <name>substrate</name>
    </ligand>
</feature>
<organism evidence="18 19">
    <name type="scientific">Buchnera aphidicola subsp. Schlechtendalia chinensis</name>
    <dbReference type="NCBI Taxonomy" id="118110"/>
    <lineage>
        <taxon>Bacteria</taxon>
        <taxon>Pseudomonadati</taxon>
        <taxon>Pseudomonadota</taxon>
        <taxon>Gammaproteobacteria</taxon>
        <taxon>Enterobacterales</taxon>
        <taxon>Erwiniaceae</taxon>
        <taxon>Buchnera</taxon>
    </lineage>
</organism>
<dbReference type="PIRSF" id="PIRSF000724">
    <property type="entry name" value="Pgk"/>
    <property type="match status" value="1"/>
</dbReference>
<dbReference type="InterPro" id="IPR015824">
    <property type="entry name" value="Phosphoglycerate_kinase_N"/>
</dbReference>
<gene>
    <name evidence="14" type="primary">pgk</name>
    <name evidence="18" type="ORF">XW81_02045</name>
</gene>
<keyword evidence="8 14" id="KW-0963">Cytoplasm</keyword>
<keyword evidence="11 14" id="KW-0418">Kinase</keyword>
<dbReference type="GO" id="GO:0006094">
    <property type="term" value="P:gluconeogenesis"/>
    <property type="evidence" value="ECO:0007669"/>
    <property type="project" value="TreeGrafter"/>
</dbReference>
<feature type="binding site" evidence="14 16">
    <location>
        <position position="198"/>
    </location>
    <ligand>
        <name>ATP</name>
        <dbReference type="ChEBI" id="CHEBI:30616"/>
    </ligand>
</feature>
<evidence type="ECO:0000256" key="2">
    <source>
        <dbReference type="ARBA" id="ARBA00004496"/>
    </source>
</evidence>
<evidence type="ECO:0000256" key="13">
    <source>
        <dbReference type="ARBA" id="ARBA00023152"/>
    </source>
</evidence>
<dbReference type="GO" id="GO:0043531">
    <property type="term" value="F:ADP binding"/>
    <property type="evidence" value="ECO:0007669"/>
    <property type="project" value="TreeGrafter"/>
</dbReference>
<feature type="binding site" evidence="15">
    <location>
        <position position="114"/>
    </location>
    <ligand>
        <name>(2R)-3-phosphoglycerate</name>
        <dbReference type="ChEBI" id="CHEBI:58272"/>
    </ligand>
</feature>
<dbReference type="FunFam" id="3.40.50.1260:FF:000002">
    <property type="entry name" value="Phosphoglycerate kinase"/>
    <property type="match status" value="1"/>
</dbReference>
<evidence type="ECO:0000256" key="10">
    <source>
        <dbReference type="ARBA" id="ARBA00022741"/>
    </source>
</evidence>
<evidence type="ECO:0000313" key="18">
    <source>
        <dbReference type="EMBL" id="ANF17165.1"/>
    </source>
</evidence>
<keyword evidence="13 14" id="KW-0324">Glycolysis</keyword>
<comment type="similarity">
    <text evidence="4 14 17">Belongs to the phosphoglycerate kinase family.</text>
</comment>
<evidence type="ECO:0000256" key="14">
    <source>
        <dbReference type="HAMAP-Rule" id="MF_00145"/>
    </source>
</evidence>
<dbReference type="GO" id="GO:0006096">
    <property type="term" value="P:glycolytic process"/>
    <property type="evidence" value="ECO:0007669"/>
    <property type="project" value="UniProtKB-UniRule"/>
</dbReference>
<dbReference type="InterPro" id="IPR001576">
    <property type="entry name" value="Phosphoglycerate_kinase"/>
</dbReference>
<dbReference type="Proteomes" id="UP000077654">
    <property type="component" value="Chromosome"/>
</dbReference>
<feature type="binding site" evidence="14">
    <location>
        <position position="114"/>
    </location>
    <ligand>
        <name>substrate</name>
    </ligand>
</feature>
<name>A0A172WE18_BUCSC</name>
<dbReference type="PANTHER" id="PTHR11406">
    <property type="entry name" value="PHOSPHOGLYCERATE KINASE"/>
    <property type="match status" value="1"/>
</dbReference>
<dbReference type="STRING" id="118110.XW81_02045"/>
<dbReference type="Gene3D" id="3.40.50.1260">
    <property type="entry name" value="Phosphoglycerate kinase, N-terminal domain"/>
    <property type="match status" value="2"/>
</dbReference>
<dbReference type="PRINTS" id="PR00477">
    <property type="entry name" value="PHGLYCKINASE"/>
</dbReference>
<feature type="binding site" evidence="15">
    <location>
        <position position="147"/>
    </location>
    <ligand>
        <name>(2R)-3-phosphoglycerate</name>
        <dbReference type="ChEBI" id="CHEBI:58272"/>
    </ligand>
</feature>
<dbReference type="FunFam" id="3.40.50.1260:FF:000001">
    <property type="entry name" value="Phosphoglycerate kinase"/>
    <property type="match status" value="1"/>
</dbReference>
<dbReference type="AlphaFoldDB" id="A0A172WE18"/>
<comment type="subcellular location">
    <subcellularLocation>
        <location evidence="2 14">Cytoplasm</location>
    </subcellularLocation>
</comment>
<evidence type="ECO:0000256" key="8">
    <source>
        <dbReference type="ARBA" id="ARBA00022490"/>
    </source>
</evidence>
<dbReference type="UniPathway" id="UPA00109">
    <property type="reaction ID" value="UER00185"/>
</dbReference>
<comment type="caution">
    <text evidence="14">Lacks conserved residue(s) required for the propagation of feature annotation.</text>
</comment>
<evidence type="ECO:0000256" key="17">
    <source>
        <dbReference type="RuleBase" id="RU000532"/>
    </source>
</evidence>
<protein>
    <recommendedName>
        <fullName evidence="7 14">Phosphoglycerate kinase</fullName>
        <ecNumber evidence="6 14">2.7.2.3</ecNumber>
    </recommendedName>
</protein>
<keyword evidence="9 14" id="KW-0808">Transferase</keyword>
<feature type="binding site" evidence="14 15">
    <location>
        <begin position="21"/>
        <end position="23"/>
    </location>
    <ligand>
        <name>substrate</name>
    </ligand>
</feature>
<reference evidence="18 19" key="1">
    <citation type="submission" date="2015-04" db="EMBL/GenBank/DDBJ databases">
        <title>Buchnera aphidicola assembly.</title>
        <authorList>
            <person name="Zhang Y."/>
        </authorList>
    </citation>
    <scope>NUCLEOTIDE SEQUENCE [LARGE SCALE GENOMIC DNA]</scope>
    <source>
        <strain evidence="18 19">SC</strain>
    </source>
</reference>
<evidence type="ECO:0000256" key="15">
    <source>
        <dbReference type="PIRSR" id="PIRSR000724-1"/>
    </source>
</evidence>
<evidence type="ECO:0000256" key="4">
    <source>
        <dbReference type="ARBA" id="ARBA00008982"/>
    </source>
</evidence>
<dbReference type="PATRIC" id="fig|118110.3.peg.409"/>
<dbReference type="EC" id="2.7.2.3" evidence="6 14"/>
<feature type="binding site" evidence="14 15">
    <location>
        <begin position="59"/>
        <end position="62"/>
    </location>
    <ligand>
        <name>substrate</name>
    </ligand>
</feature>
<comment type="pathway">
    <text evidence="3 14">Carbohydrate degradation; glycolysis; pyruvate from D-glyceraldehyde 3-phosphate: step 2/5.</text>
</comment>
<feature type="binding site" evidence="14 16">
    <location>
        <position position="314"/>
    </location>
    <ligand>
        <name>ATP</name>
        <dbReference type="ChEBI" id="CHEBI:30616"/>
    </ligand>
</feature>
<dbReference type="GO" id="GO:0005524">
    <property type="term" value="F:ATP binding"/>
    <property type="evidence" value="ECO:0007669"/>
    <property type="project" value="UniProtKB-KW"/>
</dbReference>
<evidence type="ECO:0000256" key="3">
    <source>
        <dbReference type="ARBA" id="ARBA00004838"/>
    </source>
</evidence>
<evidence type="ECO:0000256" key="5">
    <source>
        <dbReference type="ARBA" id="ARBA00011245"/>
    </source>
</evidence>
<evidence type="ECO:0000256" key="11">
    <source>
        <dbReference type="ARBA" id="ARBA00022777"/>
    </source>
</evidence>
<feature type="binding site" evidence="15">
    <location>
        <position position="36"/>
    </location>
    <ligand>
        <name>(2R)-3-phosphoglycerate</name>
        <dbReference type="ChEBI" id="CHEBI:58272"/>
    </ligand>
</feature>
<keyword evidence="10 14" id="KW-0547">Nucleotide-binding</keyword>
<dbReference type="SUPFAM" id="SSF53748">
    <property type="entry name" value="Phosphoglycerate kinase"/>
    <property type="match status" value="1"/>
</dbReference>
<dbReference type="InterPro" id="IPR036043">
    <property type="entry name" value="Phosphoglycerate_kinase_sf"/>
</dbReference>
<dbReference type="GO" id="GO:0005829">
    <property type="term" value="C:cytosol"/>
    <property type="evidence" value="ECO:0007669"/>
    <property type="project" value="TreeGrafter"/>
</dbReference>
<dbReference type="EMBL" id="CP011299">
    <property type="protein sequence ID" value="ANF17165.1"/>
    <property type="molecule type" value="Genomic_DNA"/>
</dbReference>
<dbReference type="OrthoDB" id="9808460at2"/>
<comment type="catalytic activity">
    <reaction evidence="1 14 17">
        <text>(2R)-3-phosphoglycerate + ATP = (2R)-3-phospho-glyceroyl phosphate + ADP</text>
        <dbReference type="Rhea" id="RHEA:14801"/>
        <dbReference type="ChEBI" id="CHEBI:30616"/>
        <dbReference type="ChEBI" id="CHEBI:57604"/>
        <dbReference type="ChEBI" id="CHEBI:58272"/>
        <dbReference type="ChEBI" id="CHEBI:456216"/>
        <dbReference type="EC" id="2.7.2.3"/>
    </reaction>
</comment>
<evidence type="ECO:0000256" key="12">
    <source>
        <dbReference type="ARBA" id="ARBA00022840"/>
    </source>
</evidence>
<keyword evidence="19" id="KW-1185">Reference proteome</keyword>